<name>A0A1R1XG65_9FUNG</name>
<evidence type="ECO:0000313" key="2">
    <source>
        <dbReference type="Proteomes" id="UP000187429"/>
    </source>
</evidence>
<dbReference type="AlphaFoldDB" id="A0A1R1XG65"/>
<keyword evidence="2" id="KW-1185">Reference proteome</keyword>
<evidence type="ECO:0000313" key="1">
    <source>
        <dbReference type="EMBL" id="OMJ13596.1"/>
    </source>
</evidence>
<gene>
    <name evidence="1" type="ORF">AYI69_g8939</name>
</gene>
<dbReference type="Proteomes" id="UP000187429">
    <property type="component" value="Unassembled WGS sequence"/>
</dbReference>
<accession>A0A1R1XG65</accession>
<organism evidence="1 2">
    <name type="scientific">Smittium culicis</name>
    <dbReference type="NCBI Taxonomy" id="133412"/>
    <lineage>
        <taxon>Eukaryota</taxon>
        <taxon>Fungi</taxon>
        <taxon>Fungi incertae sedis</taxon>
        <taxon>Zoopagomycota</taxon>
        <taxon>Kickxellomycotina</taxon>
        <taxon>Harpellomycetes</taxon>
        <taxon>Harpellales</taxon>
        <taxon>Legeriomycetaceae</taxon>
        <taxon>Smittium</taxon>
    </lineage>
</organism>
<proteinExistence type="predicted"/>
<protein>
    <submittedName>
        <fullName evidence="1">Uncharacterized protein</fullName>
    </submittedName>
</protein>
<sequence length="155" mass="17729">MRLLLSEIASNVSQNRLNNIRAIMKLPGRPKHQQEPNRVTQLRLKGIQKEVFYGISGSIGRHTPDSDTHGMLEILTLHLELQAVPVYGIFIWPITVSAGFHQGSKISSFEGTRTWNQSGFVLSRTPYHSRIQLEVQYSHIREPEQNHGTWIPDKH</sequence>
<reference evidence="2" key="1">
    <citation type="submission" date="2017-01" db="EMBL/GenBank/DDBJ databases">
        <authorList>
            <person name="Wang Y."/>
            <person name="White M."/>
            <person name="Kvist S."/>
            <person name="Moncalvo J.-M."/>
        </authorList>
    </citation>
    <scope>NUCLEOTIDE SEQUENCE [LARGE SCALE GENOMIC DNA]</scope>
    <source>
        <strain evidence="2">ID-206-W2</strain>
    </source>
</reference>
<dbReference type="EMBL" id="LSSM01005018">
    <property type="protein sequence ID" value="OMJ13596.1"/>
    <property type="molecule type" value="Genomic_DNA"/>
</dbReference>
<comment type="caution">
    <text evidence="1">The sequence shown here is derived from an EMBL/GenBank/DDBJ whole genome shotgun (WGS) entry which is preliminary data.</text>
</comment>